<accession>A0A0A9HH24</accession>
<reference evidence="1" key="2">
    <citation type="journal article" date="2015" name="Data Brief">
        <title>Shoot transcriptome of the giant reed, Arundo donax.</title>
        <authorList>
            <person name="Barrero R.A."/>
            <person name="Guerrero F.D."/>
            <person name="Moolhuijzen P."/>
            <person name="Goolsby J.A."/>
            <person name="Tidwell J."/>
            <person name="Bellgard S.E."/>
            <person name="Bellgard M.I."/>
        </authorList>
    </citation>
    <scope>NUCLEOTIDE SEQUENCE</scope>
    <source>
        <tissue evidence="1">Shoot tissue taken approximately 20 cm above the soil surface</tissue>
    </source>
</reference>
<name>A0A0A9HH24_ARUDO</name>
<reference evidence="1" key="1">
    <citation type="submission" date="2014-09" db="EMBL/GenBank/DDBJ databases">
        <authorList>
            <person name="Magalhaes I.L.F."/>
            <person name="Oliveira U."/>
            <person name="Santos F.R."/>
            <person name="Vidigal T.H.D.A."/>
            <person name="Brescovit A.D."/>
            <person name="Santos A.J."/>
        </authorList>
    </citation>
    <scope>NUCLEOTIDE SEQUENCE</scope>
    <source>
        <tissue evidence="1">Shoot tissue taken approximately 20 cm above the soil surface</tissue>
    </source>
</reference>
<dbReference type="AlphaFoldDB" id="A0A0A9HH24"/>
<evidence type="ECO:0000313" key="1">
    <source>
        <dbReference type="EMBL" id="JAE32208.1"/>
    </source>
</evidence>
<protein>
    <submittedName>
        <fullName evidence="1">Uncharacterized protein</fullName>
    </submittedName>
</protein>
<organism evidence="1">
    <name type="scientific">Arundo donax</name>
    <name type="common">Giant reed</name>
    <name type="synonym">Donax arundinaceus</name>
    <dbReference type="NCBI Taxonomy" id="35708"/>
    <lineage>
        <taxon>Eukaryota</taxon>
        <taxon>Viridiplantae</taxon>
        <taxon>Streptophyta</taxon>
        <taxon>Embryophyta</taxon>
        <taxon>Tracheophyta</taxon>
        <taxon>Spermatophyta</taxon>
        <taxon>Magnoliopsida</taxon>
        <taxon>Liliopsida</taxon>
        <taxon>Poales</taxon>
        <taxon>Poaceae</taxon>
        <taxon>PACMAD clade</taxon>
        <taxon>Arundinoideae</taxon>
        <taxon>Arundineae</taxon>
        <taxon>Arundo</taxon>
    </lineage>
</organism>
<dbReference type="EMBL" id="GBRH01165688">
    <property type="protein sequence ID" value="JAE32208.1"/>
    <property type="molecule type" value="Transcribed_RNA"/>
</dbReference>
<proteinExistence type="predicted"/>
<sequence>MSQVYICAYLLCLASPLGFDILNSEK</sequence>